<dbReference type="Pfam" id="PF13839">
    <property type="entry name" value="PC-Esterase"/>
    <property type="match status" value="2"/>
</dbReference>
<dbReference type="Pfam" id="PF03018">
    <property type="entry name" value="Dirigent"/>
    <property type="match status" value="1"/>
</dbReference>
<comment type="subunit">
    <text evidence="3 5">Homodimer.</text>
</comment>
<evidence type="ECO:0000256" key="2">
    <source>
        <dbReference type="ARBA" id="ARBA00010746"/>
    </source>
</evidence>
<comment type="function">
    <text evidence="5">Dirigent proteins impart stereoselectivity on the phenoxy radical-coupling reaction, yielding optically active lignans from two molecules of coniferyl alcohol in the biosynthesis of lignans, flavonolignans, and alkaloids and thus plays a central role in plant secondary metabolism.</text>
</comment>
<dbReference type="GO" id="GO:0016413">
    <property type="term" value="F:O-acetyltransferase activity"/>
    <property type="evidence" value="ECO:0007669"/>
    <property type="project" value="InterPro"/>
</dbReference>
<protein>
    <recommendedName>
        <fullName evidence="5">Dirigent protein</fullName>
    </recommendedName>
</protein>
<keyword evidence="8" id="KW-1185">Reference proteome</keyword>
<dbReference type="InterPro" id="IPR044859">
    <property type="entry name" value="Allene_oxi_cyc_Dirigent"/>
</dbReference>
<reference evidence="7" key="1">
    <citation type="submission" date="2018-11" db="EMBL/GenBank/DDBJ databases">
        <authorList>
            <person name="Grassa J C."/>
        </authorList>
    </citation>
    <scope>NUCLEOTIDE SEQUENCE [LARGE SCALE GENOMIC DNA]</scope>
</reference>
<comment type="subcellular location">
    <subcellularLocation>
        <location evidence="5">Secreted</location>
        <location evidence="5">Extracellular space</location>
        <location evidence="5">Apoplast</location>
    </subcellularLocation>
</comment>
<dbReference type="GO" id="GO:0016020">
    <property type="term" value="C:membrane"/>
    <property type="evidence" value="ECO:0007669"/>
    <property type="project" value="UniProtKB-SubCell"/>
</dbReference>
<evidence type="ECO:0000256" key="1">
    <source>
        <dbReference type="ARBA" id="ARBA00007727"/>
    </source>
</evidence>
<keyword evidence="4 5" id="KW-0964">Secreted</keyword>
<keyword evidence="5" id="KW-0052">Apoplast</keyword>
<dbReference type="GO" id="GO:0009699">
    <property type="term" value="P:phenylpropanoid biosynthetic process"/>
    <property type="evidence" value="ECO:0007669"/>
    <property type="project" value="UniProtKB-ARBA"/>
</dbReference>
<evidence type="ECO:0000313" key="8">
    <source>
        <dbReference type="Proteomes" id="UP000596661"/>
    </source>
</evidence>
<dbReference type="PANTHER" id="PTHR32285">
    <property type="entry name" value="PROTEIN TRICHOME BIREFRINGENCE-LIKE 9-RELATED"/>
    <property type="match status" value="1"/>
</dbReference>
<evidence type="ECO:0000256" key="5">
    <source>
        <dbReference type="RuleBase" id="RU363099"/>
    </source>
</evidence>
<evidence type="ECO:0000256" key="3">
    <source>
        <dbReference type="ARBA" id="ARBA00011738"/>
    </source>
</evidence>
<sequence>MKDYGVSVMLFSSHYLVDIEEEKIGRVLKLGSLKNAKIWNQMDVLIFNTWLWWYRNDSYRPKEFDCQKYGRPDHIYLKYRWQPNDCDLPRFDGGDFLKILKGKKIMFIGDSISLDHFESFLCLIHSAIPFDSEIIRETNGSVSSIIFKDYEVSVMLYSSHYLVDIVEEAIGRVLKLDSLNGGDVWKEMDVLIFNTWLWWYRSGETQPWDYVQDGDMILKDMDRMEAFQKGLTTWAKWVNTSVDIEKTRVIFQGISPSHYKGSEWGEPKVTNCGNETEPVSGSIYNGPLPKALFVLTDVLNQIQKPVHLLNITTLSQLRKDGHPSKYNAFKGMASLLTHSLFFIFTLITTSIHSINGAFAKQYLTEAKQMKRTEKMSHLHFYFHDILSGKKPSAVKIIESPLKAKGLTGFGVTFMVDDALTEKAEPTSKIVGRAQGIYSLASQSKTDVALLMVMNFVFIEGKYNGSTISILGRNPVLENVREMPLVGGTGLFRFARGYALVNTIHFDVKTGDAIVEYNVYVLHY</sequence>
<comment type="similarity">
    <text evidence="1">Belongs to the PC-esterase family. TBL subfamily.</text>
</comment>
<accession>A0A803P854</accession>
<feature type="domain" description="Trichome birefringence-like C-terminal" evidence="6">
    <location>
        <begin position="2"/>
        <end position="61"/>
    </location>
</feature>
<evidence type="ECO:0000256" key="4">
    <source>
        <dbReference type="ARBA" id="ARBA00022525"/>
    </source>
</evidence>
<reference evidence="7" key="2">
    <citation type="submission" date="2021-03" db="UniProtKB">
        <authorList>
            <consortium name="EnsemblPlants"/>
        </authorList>
    </citation>
    <scope>IDENTIFICATION</scope>
</reference>
<feature type="domain" description="Trichome birefringence-like C-terminal" evidence="6">
    <location>
        <begin position="88"/>
        <end position="330"/>
    </location>
</feature>
<proteinExistence type="inferred from homology"/>
<evidence type="ECO:0000259" key="6">
    <source>
        <dbReference type="Pfam" id="PF13839"/>
    </source>
</evidence>
<dbReference type="EMBL" id="UZAU01000245">
    <property type="status" value="NOT_ANNOTATED_CDS"/>
    <property type="molecule type" value="Genomic_DNA"/>
</dbReference>
<evidence type="ECO:0000313" key="7">
    <source>
        <dbReference type="EnsemblPlants" id="cds.evm.model.03.24"/>
    </source>
</evidence>
<name>A0A803P854_CANSA</name>
<dbReference type="InterPro" id="IPR029962">
    <property type="entry name" value="TBL"/>
</dbReference>
<comment type="similarity">
    <text evidence="2 5">Belongs to the plant dirigent protein family.</text>
</comment>
<dbReference type="Proteomes" id="UP000596661">
    <property type="component" value="Chromosome 3"/>
</dbReference>
<dbReference type="Gramene" id="evm.model.03.24">
    <property type="protein sequence ID" value="cds.evm.model.03.24"/>
    <property type="gene ID" value="evm.TU.03.24"/>
</dbReference>
<dbReference type="AlphaFoldDB" id="A0A803P854"/>
<dbReference type="InterPro" id="IPR004265">
    <property type="entry name" value="Dirigent"/>
</dbReference>
<dbReference type="Gene3D" id="2.40.480.10">
    <property type="entry name" value="Allene oxide cyclase-like"/>
    <property type="match status" value="1"/>
</dbReference>
<dbReference type="PANTHER" id="PTHR32285:SF36">
    <property type="entry name" value="PROTEIN TRICHOME BIREFRINGENCE-LIKE 38"/>
    <property type="match status" value="1"/>
</dbReference>
<dbReference type="GO" id="GO:0048046">
    <property type="term" value="C:apoplast"/>
    <property type="evidence" value="ECO:0007669"/>
    <property type="project" value="UniProtKB-SubCell"/>
</dbReference>
<dbReference type="GO" id="GO:0005794">
    <property type="term" value="C:Golgi apparatus"/>
    <property type="evidence" value="ECO:0007669"/>
    <property type="project" value="TreeGrafter"/>
</dbReference>
<dbReference type="InterPro" id="IPR026057">
    <property type="entry name" value="TBL_C"/>
</dbReference>
<organism evidence="7 8">
    <name type="scientific">Cannabis sativa</name>
    <name type="common">Hemp</name>
    <name type="synonym">Marijuana</name>
    <dbReference type="NCBI Taxonomy" id="3483"/>
    <lineage>
        <taxon>Eukaryota</taxon>
        <taxon>Viridiplantae</taxon>
        <taxon>Streptophyta</taxon>
        <taxon>Embryophyta</taxon>
        <taxon>Tracheophyta</taxon>
        <taxon>Spermatophyta</taxon>
        <taxon>Magnoliopsida</taxon>
        <taxon>eudicotyledons</taxon>
        <taxon>Gunneridae</taxon>
        <taxon>Pentapetalae</taxon>
        <taxon>rosids</taxon>
        <taxon>fabids</taxon>
        <taxon>Rosales</taxon>
        <taxon>Cannabaceae</taxon>
        <taxon>Cannabis</taxon>
    </lineage>
</organism>
<dbReference type="EnsemblPlants" id="evm.model.03.24">
    <property type="protein sequence ID" value="cds.evm.model.03.24"/>
    <property type="gene ID" value="evm.TU.03.24"/>
</dbReference>